<evidence type="ECO:0000256" key="2">
    <source>
        <dbReference type="ARBA" id="ARBA00022723"/>
    </source>
</evidence>
<evidence type="ECO:0000256" key="3">
    <source>
        <dbReference type="ARBA" id="ARBA00022771"/>
    </source>
</evidence>
<organism evidence="7 8">
    <name type="scientific">Kalanchoe fedtschenkoi</name>
    <name type="common">Lavender scallops</name>
    <name type="synonym">South American air plant</name>
    <dbReference type="NCBI Taxonomy" id="63787"/>
    <lineage>
        <taxon>Eukaryota</taxon>
        <taxon>Viridiplantae</taxon>
        <taxon>Streptophyta</taxon>
        <taxon>Embryophyta</taxon>
        <taxon>Tracheophyta</taxon>
        <taxon>Spermatophyta</taxon>
        <taxon>Magnoliopsida</taxon>
        <taxon>eudicotyledons</taxon>
        <taxon>Gunneridae</taxon>
        <taxon>Pentapetalae</taxon>
        <taxon>Saxifragales</taxon>
        <taxon>Crassulaceae</taxon>
        <taxon>Kalanchoe</taxon>
    </lineage>
</organism>
<evidence type="ECO:0000313" key="8">
    <source>
        <dbReference type="Proteomes" id="UP000594263"/>
    </source>
</evidence>
<evidence type="ECO:0000256" key="4">
    <source>
        <dbReference type="PROSITE-ProRule" id="PRU01131"/>
    </source>
</evidence>
<keyword evidence="8" id="KW-1185">Reference proteome</keyword>
<dbReference type="PANTHER" id="PTHR46443:SF3">
    <property type="entry name" value="PROTEIN MARD1"/>
    <property type="match status" value="1"/>
</dbReference>
<reference evidence="7" key="1">
    <citation type="submission" date="2021-01" db="UniProtKB">
        <authorList>
            <consortium name="EnsemblPlants"/>
        </authorList>
    </citation>
    <scope>IDENTIFICATION</scope>
</reference>
<feature type="compositionally biased region" description="Polar residues" evidence="5">
    <location>
        <begin position="125"/>
        <end position="135"/>
    </location>
</feature>
<keyword evidence="2" id="KW-0479">Metal-binding</keyword>
<sequence length="256" mass="28302">MADSPTPQLSHTFSYSSFGSPRTFSYKGKFDSADSTGMSPTSLLDSTSLFSTPKNPFCTDLLKPIKTDGRGKLLSHCWESKGVGLALIHSEPECRAAVLFRFSQIKIHNPTTIKVPTESPGDYGTKSSPSSTKRTMSGWPKVLSAAEMLMSEDYTRVICRGPNPRTTHIFEDRVVESCCGVVQGLSSEKESALFCIGEQEVRLWSESCLSFCGNCRKKLEVGTDIYMFRGEKAFCSEECRAEEMSKLGCDDEDVWS</sequence>
<comment type="similarity">
    <text evidence="1">Belongs to the FLZ family.</text>
</comment>
<keyword evidence="3" id="KW-0863">Zinc-finger</keyword>
<feature type="zinc finger region" description="FLZ-type" evidence="4">
    <location>
        <begin position="207"/>
        <end position="251"/>
    </location>
</feature>
<dbReference type="PROSITE" id="PS51795">
    <property type="entry name" value="ZF_FLZ"/>
    <property type="match status" value="1"/>
</dbReference>
<feature type="region of interest" description="Disordered" evidence="5">
    <location>
        <begin position="116"/>
        <end position="136"/>
    </location>
</feature>
<dbReference type="Pfam" id="PF04570">
    <property type="entry name" value="zf-FLZ"/>
    <property type="match status" value="1"/>
</dbReference>
<keyword evidence="3" id="KW-0862">Zinc</keyword>
<dbReference type="Proteomes" id="UP000594263">
    <property type="component" value="Unplaced"/>
</dbReference>
<accession>A0A7N0ZTW3</accession>
<feature type="domain" description="FLZ-type" evidence="6">
    <location>
        <begin position="207"/>
        <end position="251"/>
    </location>
</feature>
<evidence type="ECO:0000313" key="7">
    <source>
        <dbReference type="EnsemblPlants" id="Kaladp0034s0217.1.v1.1"/>
    </source>
</evidence>
<proteinExistence type="inferred from homology"/>
<dbReference type="InterPro" id="IPR007650">
    <property type="entry name" value="Zf-FLZ_dom"/>
</dbReference>
<evidence type="ECO:0000256" key="1">
    <source>
        <dbReference type="ARBA" id="ARBA00009374"/>
    </source>
</evidence>
<evidence type="ECO:0000259" key="6">
    <source>
        <dbReference type="PROSITE" id="PS51795"/>
    </source>
</evidence>
<dbReference type="PANTHER" id="PTHR46443">
    <property type="entry name" value="FCS-LIKE ZINC FINGER 8"/>
    <property type="match status" value="1"/>
</dbReference>
<dbReference type="GO" id="GO:0008270">
    <property type="term" value="F:zinc ion binding"/>
    <property type="evidence" value="ECO:0007669"/>
    <property type="project" value="UniProtKB-KW"/>
</dbReference>
<name>A0A7N0ZTW3_KALFE</name>
<dbReference type="AlphaFoldDB" id="A0A7N0ZTW3"/>
<dbReference type="EnsemblPlants" id="Kaladp0034s0217.1.v1.1">
    <property type="protein sequence ID" value="Kaladp0034s0217.1.v1.1"/>
    <property type="gene ID" value="Kaladp0034s0217.v1.1"/>
</dbReference>
<evidence type="ECO:0000256" key="5">
    <source>
        <dbReference type="SAM" id="MobiDB-lite"/>
    </source>
</evidence>
<protein>
    <recommendedName>
        <fullName evidence="6">FLZ-type domain-containing protein</fullName>
    </recommendedName>
</protein>
<dbReference type="InterPro" id="IPR044593">
    <property type="entry name" value="FLZ8/MARD1"/>
</dbReference>
<dbReference type="Gramene" id="Kaladp0034s0217.1.v1.1">
    <property type="protein sequence ID" value="Kaladp0034s0217.1.v1.1"/>
    <property type="gene ID" value="Kaladp0034s0217.v1.1"/>
</dbReference>